<dbReference type="Gene3D" id="3.40.50.720">
    <property type="entry name" value="NAD(P)-binding Rossmann-like Domain"/>
    <property type="match status" value="1"/>
</dbReference>
<sequence>MHVLLTGATGRCGTHTLSQLIEAGHTVLATDRTPPSTLPPGAEFMSADLTSLNDVDALFTQTFDGVIHLGAIPEPRPGLDDRALHANNVVSSYNVMRTAVDHGVDRIVQASSVNAHGLSFAPLGHTKFETFPITEEVERRPEDAYALSKHECEIQADALVRWSPGTRIASLRPHMVRDNYATSYPDTQACDIFSWVSYTAVARACVLGLTSEGWTGHEVFNIVAPEICWEGGVDDQFTKAGELPKDKVGTLELTRGVGLFEG</sequence>
<dbReference type="RefSeq" id="XP_060459315.1">
    <property type="nucleotide sequence ID" value="XM_060602974.1"/>
</dbReference>
<dbReference type="AlphaFoldDB" id="A0AA48QY80"/>
<evidence type="ECO:0000313" key="5">
    <source>
        <dbReference type="EMBL" id="BEI94050.1"/>
    </source>
</evidence>
<accession>A0AA48QY80</accession>
<dbReference type="EMBL" id="AP028217">
    <property type="protein sequence ID" value="BEI94050.1"/>
    <property type="molecule type" value="Genomic_DNA"/>
</dbReference>
<organism evidence="5 6">
    <name type="scientific">Cutaneotrichosporon cavernicola</name>
    <dbReference type="NCBI Taxonomy" id="279322"/>
    <lineage>
        <taxon>Eukaryota</taxon>
        <taxon>Fungi</taxon>
        <taxon>Dikarya</taxon>
        <taxon>Basidiomycota</taxon>
        <taxon>Agaricomycotina</taxon>
        <taxon>Tremellomycetes</taxon>
        <taxon>Trichosporonales</taxon>
        <taxon>Trichosporonaceae</taxon>
        <taxon>Cutaneotrichosporon</taxon>
    </lineage>
</organism>
<evidence type="ECO:0000256" key="3">
    <source>
        <dbReference type="ARBA" id="ARBA00023027"/>
    </source>
</evidence>
<name>A0AA48QY80_9TREE</name>
<dbReference type="Pfam" id="PF01370">
    <property type="entry name" value="Epimerase"/>
    <property type="match status" value="1"/>
</dbReference>
<dbReference type="KEGG" id="ccac:CcaHIS019_0605090"/>
<dbReference type="Proteomes" id="UP001233271">
    <property type="component" value="Chromosome 6"/>
</dbReference>
<comment type="similarity">
    <text evidence="1">Belongs to the NAD(P)-dependent epimerase/dehydratase family.</text>
</comment>
<evidence type="ECO:0000256" key="1">
    <source>
        <dbReference type="ARBA" id="ARBA00007637"/>
    </source>
</evidence>
<dbReference type="GO" id="GO:0016491">
    <property type="term" value="F:oxidoreductase activity"/>
    <property type="evidence" value="ECO:0007669"/>
    <property type="project" value="UniProtKB-KW"/>
</dbReference>
<evidence type="ECO:0000256" key="2">
    <source>
        <dbReference type="ARBA" id="ARBA00023002"/>
    </source>
</evidence>
<reference evidence="5" key="1">
    <citation type="journal article" date="2023" name="BMC Genomics">
        <title>Chromosome-level genome assemblies of Cutaneotrichosporon spp. (Trichosporonales, Basidiomycota) reveal imbalanced evolution between nucleotide sequences and chromosome synteny.</title>
        <authorList>
            <person name="Kobayashi Y."/>
            <person name="Kayamori A."/>
            <person name="Aoki K."/>
            <person name="Shiwa Y."/>
            <person name="Matsutani M."/>
            <person name="Fujita N."/>
            <person name="Sugita T."/>
            <person name="Iwasaki W."/>
            <person name="Tanaka N."/>
            <person name="Takashima M."/>
        </authorList>
    </citation>
    <scope>NUCLEOTIDE SEQUENCE</scope>
    <source>
        <strain evidence="5">HIS019</strain>
    </source>
</reference>
<dbReference type="GeneID" id="85497920"/>
<keyword evidence="2" id="KW-0560">Oxidoreductase</keyword>
<dbReference type="PANTHER" id="PTHR43103:SF5">
    <property type="entry name" value="4-EPIMERASE, PUTATIVE (AFU_ORTHOLOGUE AFUA_7G00360)-RELATED"/>
    <property type="match status" value="1"/>
</dbReference>
<evidence type="ECO:0000313" key="6">
    <source>
        <dbReference type="Proteomes" id="UP001233271"/>
    </source>
</evidence>
<dbReference type="SUPFAM" id="SSF51735">
    <property type="entry name" value="NAD(P)-binding Rossmann-fold domains"/>
    <property type="match status" value="1"/>
</dbReference>
<keyword evidence="3" id="KW-0520">NAD</keyword>
<evidence type="ECO:0000259" key="4">
    <source>
        <dbReference type="Pfam" id="PF01370"/>
    </source>
</evidence>
<keyword evidence="6" id="KW-1185">Reference proteome</keyword>
<feature type="domain" description="NAD-dependent epimerase/dehydratase" evidence="4">
    <location>
        <begin position="3"/>
        <end position="174"/>
    </location>
</feature>
<gene>
    <name evidence="5" type="ORF">CcaverHIS019_0605090</name>
</gene>
<dbReference type="InterPro" id="IPR036291">
    <property type="entry name" value="NAD(P)-bd_dom_sf"/>
</dbReference>
<dbReference type="InterPro" id="IPR001509">
    <property type="entry name" value="Epimerase_deHydtase"/>
</dbReference>
<protein>
    <recommendedName>
        <fullName evidence="4">NAD-dependent epimerase/dehydratase domain-containing protein</fullName>
    </recommendedName>
</protein>
<proteinExistence type="inferred from homology"/>
<dbReference type="PANTHER" id="PTHR43103">
    <property type="entry name" value="NUCLEOSIDE-DIPHOSPHATE-SUGAR EPIMERASE"/>
    <property type="match status" value="1"/>
</dbReference>